<accession>A0A448YUT4</accession>
<feature type="chain" id="PRO_5019314704" description="DUF1499 domain-containing protein" evidence="1">
    <location>
        <begin position="20"/>
        <end position="189"/>
    </location>
</feature>
<dbReference type="EMBL" id="CAACVS010000002">
    <property type="protein sequence ID" value="VEU33544.1"/>
    <property type="molecule type" value="Genomic_DNA"/>
</dbReference>
<proteinExistence type="predicted"/>
<keyword evidence="3" id="KW-1185">Reference proteome</keyword>
<organism evidence="2 3">
    <name type="scientific">Pseudo-nitzschia multistriata</name>
    <dbReference type="NCBI Taxonomy" id="183589"/>
    <lineage>
        <taxon>Eukaryota</taxon>
        <taxon>Sar</taxon>
        <taxon>Stramenopiles</taxon>
        <taxon>Ochrophyta</taxon>
        <taxon>Bacillariophyta</taxon>
        <taxon>Bacillariophyceae</taxon>
        <taxon>Bacillariophycidae</taxon>
        <taxon>Bacillariales</taxon>
        <taxon>Bacillariaceae</taxon>
        <taxon>Pseudo-nitzschia</taxon>
    </lineage>
</organism>
<feature type="signal peptide" evidence="1">
    <location>
        <begin position="1"/>
        <end position="19"/>
    </location>
</feature>
<evidence type="ECO:0000313" key="3">
    <source>
        <dbReference type="Proteomes" id="UP000291116"/>
    </source>
</evidence>
<dbReference type="Proteomes" id="UP000291116">
    <property type="component" value="Unassembled WGS sequence"/>
</dbReference>
<name>A0A448YUT4_9STRA</name>
<evidence type="ECO:0000256" key="1">
    <source>
        <dbReference type="SAM" id="SignalP"/>
    </source>
</evidence>
<dbReference type="OrthoDB" id="41501at2759"/>
<evidence type="ECO:0000313" key="2">
    <source>
        <dbReference type="EMBL" id="VEU33544.1"/>
    </source>
</evidence>
<dbReference type="PANTHER" id="PTHR34801">
    <property type="entry name" value="EXPRESSED PROTEIN"/>
    <property type="match status" value="1"/>
</dbReference>
<dbReference type="PANTHER" id="PTHR34801:SF6">
    <property type="entry name" value="SLL1620 PROTEIN"/>
    <property type="match status" value="1"/>
</dbReference>
<dbReference type="InterPro" id="IPR010865">
    <property type="entry name" value="DUF1499"/>
</dbReference>
<sequence>MKLCARTLLFASTLSSAAAYSIKPQNEVGRREMFQKVGAAAFLVAASPANALDGCPKGSNNCLTTKWTPPAGTDSSAAASTLKKVIESYPQDGQNKVDLGGWTIVDDSFAPGKVASVEYKSGIGNFAKFFNGGKPFVDDLKLEIGADGAVDVKSSSRIGDSDLGVNQKRLAYIVESLRKEGWSAPDPKY</sequence>
<keyword evidence="1" id="KW-0732">Signal</keyword>
<dbReference type="AlphaFoldDB" id="A0A448YUT4"/>
<dbReference type="Pfam" id="PF07386">
    <property type="entry name" value="DUF1499"/>
    <property type="match status" value="1"/>
</dbReference>
<gene>
    <name evidence="2" type="ORF">PSNMU_V1.4_AUG-EV-PASAV3_0000880</name>
</gene>
<evidence type="ECO:0008006" key="4">
    <source>
        <dbReference type="Google" id="ProtNLM"/>
    </source>
</evidence>
<reference evidence="2 3" key="1">
    <citation type="submission" date="2019-01" db="EMBL/GenBank/DDBJ databases">
        <authorList>
            <person name="Ferrante I. M."/>
        </authorList>
    </citation>
    <scope>NUCLEOTIDE SEQUENCE [LARGE SCALE GENOMIC DNA]</scope>
    <source>
        <strain evidence="2 3">B856</strain>
    </source>
</reference>
<protein>
    <recommendedName>
        <fullName evidence="4">DUF1499 domain-containing protein</fullName>
    </recommendedName>
</protein>